<reference evidence="1" key="1">
    <citation type="submission" date="2007-08" db="EMBL/GenBank/DDBJ databases">
        <authorList>
            <person name="Frangeul L."/>
        </authorList>
    </citation>
    <scope>NUCLEOTIDE SEQUENCE</scope>
    <source>
        <strain evidence="1">PCC 7806</strain>
    </source>
</reference>
<accession>A8YLP6</accession>
<protein>
    <submittedName>
        <fullName evidence="1">Similarity</fullName>
    </submittedName>
</protein>
<evidence type="ECO:0000313" key="1">
    <source>
        <dbReference type="EMBL" id="CAO91111.1"/>
    </source>
</evidence>
<gene>
    <name evidence="1" type="ORF">IPF_1370</name>
</gene>
<name>A8YLP6_MICA7</name>
<organism evidence="1">
    <name type="scientific">Microcystis aeruginosa (strain PCC 7806)</name>
    <dbReference type="NCBI Taxonomy" id="267872"/>
    <lineage>
        <taxon>Bacteria</taxon>
        <taxon>Bacillati</taxon>
        <taxon>Cyanobacteriota</taxon>
        <taxon>Cyanophyceae</taxon>
        <taxon>Oscillatoriophycideae</taxon>
        <taxon>Chroococcales</taxon>
        <taxon>Microcystaceae</taxon>
        <taxon>Microcystis</taxon>
    </lineage>
</organism>
<proteinExistence type="predicted"/>
<dbReference type="EMBL" id="AM778956">
    <property type="protein sequence ID" value="CAO91111.1"/>
    <property type="molecule type" value="Genomic_DNA"/>
</dbReference>
<sequence length="82" mass="8996">MWGTLGRSNSGQEFNQQFDILTAVKRTAIPKPHDLGFCFFPEGFFAPALTDLLCSGLMVALQTDTASPAAKMFLLALISRSW</sequence>
<dbReference type="AlphaFoldDB" id="A8YLP6"/>